<gene>
    <name evidence="2" type="ORF">MELLADRAFT_65334</name>
</gene>
<keyword evidence="3" id="KW-1185">Reference proteome</keyword>
<feature type="chain" id="PRO_5003317991" description="Secreted protein" evidence="1">
    <location>
        <begin position="28"/>
        <end position="214"/>
    </location>
</feature>
<feature type="signal peptide" evidence="1">
    <location>
        <begin position="1"/>
        <end position="27"/>
    </location>
</feature>
<keyword evidence="1" id="KW-0732">Signal</keyword>
<dbReference type="HOGENOM" id="CLU_1205010_0_0_1"/>
<proteinExistence type="predicted"/>
<reference evidence="3" key="1">
    <citation type="journal article" date="2011" name="Proc. Natl. Acad. Sci. U.S.A.">
        <title>Obligate biotrophy features unraveled by the genomic analysis of rust fungi.</title>
        <authorList>
            <person name="Duplessis S."/>
            <person name="Cuomo C.A."/>
            <person name="Lin Y.-C."/>
            <person name="Aerts A."/>
            <person name="Tisserant E."/>
            <person name="Veneault-Fourrey C."/>
            <person name="Joly D.L."/>
            <person name="Hacquard S."/>
            <person name="Amselem J."/>
            <person name="Cantarel B.L."/>
            <person name="Chiu R."/>
            <person name="Coutinho P.M."/>
            <person name="Feau N."/>
            <person name="Field M."/>
            <person name="Frey P."/>
            <person name="Gelhaye E."/>
            <person name="Goldberg J."/>
            <person name="Grabherr M.G."/>
            <person name="Kodira C.D."/>
            <person name="Kohler A."/>
            <person name="Kuees U."/>
            <person name="Lindquist E.A."/>
            <person name="Lucas S.M."/>
            <person name="Mago R."/>
            <person name="Mauceli E."/>
            <person name="Morin E."/>
            <person name="Murat C."/>
            <person name="Pangilinan J.L."/>
            <person name="Park R."/>
            <person name="Pearson M."/>
            <person name="Quesneville H."/>
            <person name="Rouhier N."/>
            <person name="Sakthikumar S."/>
            <person name="Salamov A.A."/>
            <person name="Schmutz J."/>
            <person name="Selles B."/>
            <person name="Shapiro H."/>
            <person name="Tanguay P."/>
            <person name="Tuskan G.A."/>
            <person name="Henrissat B."/>
            <person name="Van de Peer Y."/>
            <person name="Rouze P."/>
            <person name="Ellis J.G."/>
            <person name="Dodds P.N."/>
            <person name="Schein J.E."/>
            <person name="Zhong S."/>
            <person name="Hamelin R.C."/>
            <person name="Grigoriev I.V."/>
            <person name="Szabo L.J."/>
            <person name="Martin F."/>
        </authorList>
    </citation>
    <scope>NUCLEOTIDE SEQUENCE [LARGE SCALE GENOMIC DNA]</scope>
    <source>
        <strain evidence="3">98AG31 / pathotype 3-4-7</strain>
    </source>
</reference>
<dbReference type="EMBL" id="GL883122">
    <property type="protein sequence ID" value="EGG03777.1"/>
    <property type="molecule type" value="Genomic_DNA"/>
</dbReference>
<dbReference type="GeneID" id="18930420"/>
<dbReference type="InParanoid" id="F4RUY6"/>
<dbReference type="OrthoDB" id="2503636at2759"/>
<dbReference type="KEGG" id="mlr:MELLADRAFT_65334"/>
<sequence>MFSQQRIVSSLKAALLFSVLFPENCSADLGTEIVDLSPRITPEVTFYIDSKIDFNQPTKIYKDDGESLYNVIPMPGTPGVITLQEDRSSDTSTSIQLNDIKCVSGAQWPPYFLEASAKGWTLQDATHQPKDFMSVYKGKSQATLPGEIQTTGLLQTTLAKISLPQSGPTTLPEGEYYTVNIIADRGHDPFVKWEDALALTLELIQYSRMCDHTQ</sequence>
<dbReference type="RefSeq" id="XP_007412891.1">
    <property type="nucleotide sequence ID" value="XM_007412829.1"/>
</dbReference>
<dbReference type="Proteomes" id="UP000001072">
    <property type="component" value="Unassembled WGS sequence"/>
</dbReference>
<protein>
    <recommendedName>
        <fullName evidence="4">Secreted protein</fullName>
    </recommendedName>
</protein>
<evidence type="ECO:0008006" key="4">
    <source>
        <dbReference type="Google" id="ProtNLM"/>
    </source>
</evidence>
<evidence type="ECO:0000313" key="2">
    <source>
        <dbReference type="EMBL" id="EGG03777.1"/>
    </source>
</evidence>
<accession>F4RUY6</accession>
<dbReference type="VEuPathDB" id="FungiDB:MELLADRAFT_65334"/>
<evidence type="ECO:0000256" key="1">
    <source>
        <dbReference type="SAM" id="SignalP"/>
    </source>
</evidence>
<evidence type="ECO:0000313" key="3">
    <source>
        <dbReference type="Proteomes" id="UP000001072"/>
    </source>
</evidence>
<dbReference type="AlphaFoldDB" id="F4RUY6"/>
<organism evidence="3">
    <name type="scientific">Melampsora larici-populina (strain 98AG31 / pathotype 3-4-7)</name>
    <name type="common">Poplar leaf rust fungus</name>
    <dbReference type="NCBI Taxonomy" id="747676"/>
    <lineage>
        <taxon>Eukaryota</taxon>
        <taxon>Fungi</taxon>
        <taxon>Dikarya</taxon>
        <taxon>Basidiomycota</taxon>
        <taxon>Pucciniomycotina</taxon>
        <taxon>Pucciniomycetes</taxon>
        <taxon>Pucciniales</taxon>
        <taxon>Melampsoraceae</taxon>
        <taxon>Melampsora</taxon>
    </lineage>
</organism>
<name>F4RUY6_MELLP</name>